<dbReference type="Proteomes" id="UP001229421">
    <property type="component" value="Unassembled WGS sequence"/>
</dbReference>
<evidence type="ECO:0000259" key="1">
    <source>
        <dbReference type="PROSITE" id="PS50011"/>
    </source>
</evidence>
<dbReference type="PANTHER" id="PTHR27003:SF471">
    <property type="entry name" value="VASCULAR ENDOTHELIAL GROWTH FACTOR RECEPTOR 2 (VEGFR2)-RELATED"/>
    <property type="match status" value="1"/>
</dbReference>
<dbReference type="Gene3D" id="1.10.510.10">
    <property type="entry name" value="Transferase(Phosphotransferase) domain 1"/>
    <property type="match status" value="1"/>
</dbReference>
<evidence type="ECO:0000313" key="3">
    <source>
        <dbReference type="Proteomes" id="UP001229421"/>
    </source>
</evidence>
<dbReference type="PROSITE" id="PS50011">
    <property type="entry name" value="PROTEIN_KINASE_DOM"/>
    <property type="match status" value="1"/>
</dbReference>
<dbReference type="Gene3D" id="3.30.200.20">
    <property type="entry name" value="Phosphorylase Kinase, domain 1"/>
    <property type="match status" value="1"/>
</dbReference>
<dbReference type="InterPro" id="IPR045272">
    <property type="entry name" value="ANXUR1/2-like"/>
</dbReference>
<proteinExistence type="predicted"/>
<comment type="caution">
    <text evidence="2">The sequence shown here is derived from an EMBL/GenBank/DDBJ whole genome shotgun (WGS) entry which is preliminary data.</text>
</comment>
<accession>A0AAD8KPS2</accession>
<dbReference type="PANTHER" id="PTHR27003">
    <property type="entry name" value="OS07G0166700 PROTEIN"/>
    <property type="match status" value="1"/>
</dbReference>
<dbReference type="Pfam" id="PF07714">
    <property type="entry name" value="PK_Tyr_Ser-Thr"/>
    <property type="match status" value="1"/>
</dbReference>
<evidence type="ECO:0000313" key="2">
    <source>
        <dbReference type="EMBL" id="KAK1423475.1"/>
    </source>
</evidence>
<protein>
    <recommendedName>
        <fullName evidence="1">Protein kinase domain-containing protein</fullName>
    </recommendedName>
</protein>
<dbReference type="GO" id="GO:0005886">
    <property type="term" value="C:plasma membrane"/>
    <property type="evidence" value="ECO:0007669"/>
    <property type="project" value="TreeGrafter"/>
</dbReference>
<reference evidence="2" key="1">
    <citation type="journal article" date="2023" name="bioRxiv">
        <title>Improved chromosome-level genome assembly for marigold (Tagetes erecta).</title>
        <authorList>
            <person name="Jiang F."/>
            <person name="Yuan L."/>
            <person name="Wang S."/>
            <person name="Wang H."/>
            <person name="Xu D."/>
            <person name="Wang A."/>
            <person name="Fan W."/>
        </authorList>
    </citation>
    <scope>NUCLEOTIDE SEQUENCE</scope>
    <source>
        <strain evidence="2">WSJ</strain>
        <tissue evidence="2">Leaf</tissue>
    </source>
</reference>
<dbReference type="InterPro" id="IPR000719">
    <property type="entry name" value="Prot_kinase_dom"/>
</dbReference>
<feature type="domain" description="Protein kinase" evidence="1">
    <location>
        <begin position="13"/>
        <end position="288"/>
    </location>
</feature>
<dbReference type="GO" id="GO:0005524">
    <property type="term" value="F:ATP binding"/>
    <property type="evidence" value="ECO:0007669"/>
    <property type="project" value="InterPro"/>
</dbReference>
<dbReference type="GO" id="GO:0009506">
    <property type="term" value="C:plasmodesma"/>
    <property type="evidence" value="ECO:0007669"/>
    <property type="project" value="TreeGrafter"/>
</dbReference>
<gene>
    <name evidence="2" type="ORF">QVD17_18778</name>
</gene>
<name>A0AAD8KPS2_TARER</name>
<dbReference type="GO" id="GO:0004714">
    <property type="term" value="F:transmembrane receptor protein tyrosine kinase activity"/>
    <property type="evidence" value="ECO:0007669"/>
    <property type="project" value="InterPro"/>
</dbReference>
<dbReference type="AlphaFoldDB" id="A0AAD8KPS2"/>
<sequence length="463" mass="53073">MSLNDIKMGTKNFDYDNFIEDGIFWLLYEGEVANTSVFVKRWFTKSHQTHIQFLTELDILFRHKHDNIISLVGYCIENEEQIIVYEHASNGRLKKHLSDPSLTWKKRLKICINVAKGLEFLHEGGVGKGDGILHRDIKSSSILLDHDWNAKISNLDFSCKETVYESPKHVDDKDCNSMGYIDPEYESGTFLTKKSDVYSLGVVLFEMLCGRPAWIKGCVDHSQSLGPLALSYYKENKNFDDMIFMGIKEQIAPQSFSKFYKTAIRCIKPQGKFRPTASKVVLELEKAMEIQEDYETWEAKLPIDYKEIISLSKTQKIYDSIEMTKDLHDVFTKGILLQDDKVSSIYIEGIEFRVINDVKNEEATNFQQFLKSNSKQDQLLSLHEVNKKKHLMLSATDVLYDFSNVKHFRLKSSTESSETYGASLECCVHGLSLIVLGGAPGLFSVKSTGYLISYWFEPPLKDN</sequence>
<organism evidence="2 3">
    <name type="scientific">Tagetes erecta</name>
    <name type="common">African marigold</name>
    <dbReference type="NCBI Taxonomy" id="13708"/>
    <lineage>
        <taxon>Eukaryota</taxon>
        <taxon>Viridiplantae</taxon>
        <taxon>Streptophyta</taxon>
        <taxon>Embryophyta</taxon>
        <taxon>Tracheophyta</taxon>
        <taxon>Spermatophyta</taxon>
        <taxon>Magnoliopsida</taxon>
        <taxon>eudicotyledons</taxon>
        <taxon>Gunneridae</taxon>
        <taxon>Pentapetalae</taxon>
        <taxon>asterids</taxon>
        <taxon>campanulids</taxon>
        <taxon>Asterales</taxon>
        <taxon>Asteraceae</taxon>
        <taxon>Asteroideae</taxon>
        <taxon>Heliantheae alliance</taxon>
        <taxon>Tageteae</taxon>
        <taxon>Tagetes</taxon>
    </lineage>
</organism>
<dbReference type="InterPro" id="IPR011009">
    <property type="entry name" value="Kinase-like_dom_sf"/>
</dbReference>
<dbReference type="EMBL" id="JAUHHV010000005">
    <property type="protein sequence ID" value="KAK1423475.1"/>
    <property type="molecule type" value="Genomic_DNA"/>
</dbReference>
<dbReference type="InterPro" id="IPR001245">
    <property type="entry name" value="Ser-Thr/Tyr_kinase_cat_dom"/>
</dbReference>
<keyword evidence="3" id="KW-1185">Reference proteome</keyword>
<dbReference type="SUPFAM" id="SSF56112">
    <property type="entry name" value="Protein kinase-like (PK-like)"/>
    <property type="match status" value="1"/>
</dbReference>